<dbReference type="Pfam" id="PF03808">
    <property type="entry name" value="Glyco_tran_WecG"/>
    <property type="match status" value="1"/>
</dbReference>
<reference evidence="4 5" key="1">
    <citation type="submission" date="2016-10" db="EMBL/GenBank/DDBJ databases">
        <authorList>
            <person name="de Groot N.N."/>
        </authorList>
    </citation>
    <scope>NUCLEOTIDE SEQUENCE [LARGE SCALE GENOMIC DNA]</scope>
    <source>
        <strain evidence="4 5">DSM 17073</strain>
    </source>
</reference>
<dbReference type="PANTHER" id="PTHR34136:SF1">
    <property type="entry name" value="UDP-N-ACETYL-D-MANNOSAMINURONIC ACID TRANSFERASE"/>
    <property type="match status" value="1"/>
</dbReference>
<evidence type="ECO:0000313" key="4">
    <source>
        <dbReference type="EMBL" id="SFP45310.1"/>
    </source>
</evidence>
<keyword evidence="1" id="KW-0328">Glycosyltransferase</keyword>
<dbReference type="OrthoDB" id="9771846at2"/>
<reference evidence="3 6" key="2">
    <citation type="submission" date="2019-07" db="EMBL/GenBank/DDBJ databases">
        <title>Whole genome shotgun sequence of Halolactibacillus halophilus NBRC 100868.</title>
        <authorList>
            <person name="Hosoyama A."/>
            <person name="Uohara A."/>
            <person name="Ohji S."/>
            <person name="Ichikawa N."/>
        </authorList>
    </citation>
    <scope>NUCLEOTIDE SEQUENCE [LARGE SCALE GENOMIC DNA]</scope>
    <source>
        <strain evidence="3 6">NBRC 100868</strain>
    </source>
</reference>
<evidence type="ECO:0000256" key="1">
    <source>
        <dbReference type="ARBA" id="ARBA00022676"/>
    </source>
</evidence>
<name>A0A1I5QH27_9BACI</name>
<proteinExistence type="predicted"/>
<accession>A0A1I5QH27</accession>
<keyword evidence="2 4" id="KW-0808">Transferase</keyword>
<dbReference type="EMBL" id="BJWI01000061">
    <property type="protein sequence ID" value="GEM02797.1"/>
    <property type="molecule type" value="Genomic_DNA"/>
</dbReference>
<organism evidence="4 5">
    <name type="scientific">Halolactibacillus halophilus</name>
    <dbReference type="NCBI Taxonomy" id="306540"/>
    <lineage>
        <taxon>Bacteria</taxon>
        <taxon>Bacillati</taxon>
        <taxon>Bacillota</taxon>
        <taxon>Bacilli</taxon>
        <taxon>Bacillales</taxon>
        <taxon>Bacillaceae</taxon>
        <taxon>Halolactibacillus</taxon>
    </lineage>
</organism>
<keyword evidence="6" id="KW-1185">Reference proteome</keyword>
<dbReference type="InterPro" id="IPR004629">
    <property type="entry name" value="WecG_TagA_CpsF"/>
</dbReference>
<dbReference type="GO" id="GO:0016758">
    <property type="term" value="F:hexosyltransferase activity"/>
    <property type="evidence" value="ECO:0007669"/>
    <property type="project" value="TreeGrafter"/>
</dbReference>
<dbReference type="NCBIfam" id="TIGR00696">
    <property type="entry name" value="wecG_tagA_cpsF"/>
    <property type="match status" value="1"/>
</dbReference>
<dbReference type="PANTHER" id="PTHR34136">
    <property type="match status" value="1"/>
</dbReference>
<dbReference type="Proteomes" id="UP000242243">
    <property type="component" value="Unassembled WGS sequence"/>
</dbReference>
<dbReference type="Proteomes" id="UP000321547">
    <property type="component" value="Unassembled WGS sequence"/>
</dbReference>
<sequence length="246" mass="28156">MKIVNILNINILSVTKASFLEKIIYPRLKYQQLTHIVTANPEVIVKTYDNEQYSQSISTADFIIADGIGVVKGARMLGGDIPERIAGFDLMQDLLEYANRNQLSCYFFGGSNIVIQEMINKLSNRFNNISVVGYHNGYDDIDEGLISQELRTKKPDLIFVGLGVPKQEDWIRIHKSKVNKGVFIGVGGSFDVLAGKVKRAPNLWIKLNLEWLYRVIKQPTRLRRLSSNFKFIFLIFRQKFQKVPKN</sequence>
<evidence type="ECO:0000313" key="3">
    <source>
        <dbReference type="EMBL" id="GEM02797.1"/>
    </source>
</evidence>
<protein>
    <submittedName>
        <fullName evidence="3">Acetylglucosaminyldiphosphoundecaprenol acetyl-beta-D-mannosaminyltransferase</fullName>
    </submittedName>
    <submittedName>
        <fullName evidence="4">N-acetylglucosaminyldiphosphoundecaprenol N-acetyl-beta-D-mannosaminyltransferase</fullName>
    </submittedName>
</protein>
<dbReference type="CDD" id="cd06533">
    <property type="entry name" value="Glyco_transf_WecG_TagA"/>
    <property type="match status" value="1"/>
</dbReference>
<dbReference type="RefSeq" id="WP_089832341.1">
    <property type="nucleotide sequence ID" value="NZ_BJWI01000061.1"/>
</dbReference>
<evidence type="ECO:0000313" key="6">
    <source>
        <dbReference type="Proteomes" id="UP000321547"/>
    </source>
</evidence>
<evidence type="ECO:0000256" key="2">
    <source>
        <dbReference type="ARBA" id="ARBA00022679"/>
    </source>
</evidence>
<dbReference type="EMBL" id="FOXC01000021">
    <property type="protein sequence ID" value="SFP45310.1"/>
    <property type="molecule type" value="Genomic_DNA"/>
</dbReference>
<dbReference type="AlphaFoldDB" id="A0A1I5QH27"/>
<evidence type="ECO:0000313" key="5">
    <source>
        <dbReference type="Proteomes" id="UP000242243"/>
    </source>
</evidence>
<gene>
    <name evidence="3" type="ORF">HHA03_23290</name>
    <name evidence="4" type="ORF">SAMN05421839_12136</name>
</gene>
<dbReference type="STRING" id="306540.SAMN05421839_12136"/>